<evidence type="ECO:0000313" key="4">
    <source>
        <dbReference type="EMBL" id="KAH3837632.1"/>
    </source>
</evidence>
<feature type="domain" description="KY-like immunoglobulin-like" evidence="3">
    <location>
        <begin position="259"/>
        <end position="371"/>
    </location>
</feature>
<name>A0A9D4QPE0_DREPO</name>
<feature type="compositionally biased region" description="Basic and acidic residues" evidence="1">
    <location>
        <begin position="776"/>
        <end position="786"/>
    </location>
</feature>
<keyword evidence="5" id="KW-1185">Reference proteome</keyword>
<dbReference type="SUPFAM" id="SSF54001">
    <property type="entry name" value="Cysteine proteinases"/>
    <property type="match status" value="1"/>
</dbReference>
<dbReference type="InterPro" id="IPR053041">
    <property type="entry name" value="Transglut-like_Superfamily_Mod"/>
</dbReference>
<dbReference type="Pfam" id="PF23265">
    <property type="entry name" value="Ig-like_KY"/>
    <property type="match status" value="1"/>
</dbReference>
<organism evidence="4 5">
    <name type="scientific">Dreissena polymorpha</name>
    <name type="common">Zebra mussel</name>
    <name type="synonym">Mytilus polymorpha</name>
    <dbReference type="NCBI Taxonomy" id="45954"/>
    <lineage>
        <taxon>Eukaryota</taxon>
        <taxon>Metazoa</taxon>
        <taxon>Spiralia</taxon>
        <taxon>Lophotrochozoa</taxon>
        <taxon>Mollusca</taxon>
        <taxon>Bivalvia</taxon>
        <taxon>Autobranchia</taxon>
        <taxon>Heteroconchia</taxon>
        <taxon>Euheterodonta</taxon>
        <taxon>Imparidentia</taxon>
        <taxon>Neoheterodontei</taxon>
        <taxon>Myida</taxon>
        <taxon>Dreissenoidea</taxon>
        <taxon>Dreissenidae</taxon>
        <taxon>Dreissena</taxon>
    </lineage>
</organism>
<feature type="compositionally biased region" description="Low complexity" evidence="1">
    <location>
        <begin position="875"/>
        <end position="886"/>
    </location>
</feature>
<evidence type="ECO:0008006" key="6">
    <source>
        <dbReference type="Google" id="ProtNLM"/>
    </source>
</evidence>
<dbReference type="Proteomes" id="UP000828390">
    <property type="component" value="Unassembled WGS sequence"/>
</dbReference>
<evidence type="ECO:0000313" key="5">
    <source>
        <dbReference type="Proteomes" id="UP000828390"/>
    </source>
</evidence>
<evidence type="ECO:0000259" key="2">
    <source>
        <dbReference type="Pfam" id="PF01841"/>
    </source>
</evidence>
<dbReference type="EMBL" id="JAIWYP010000004">
    <property type="protein sequence ID" value="KAH3837632.1"/>
    <property type="molecule type" value="Genomic_DNA"/>
</dbReference>
<gene>
    <name evidence="4" type="ORF">DPMN_111031</name>
</gene>
<feature type="compositionally biased region" description="Polar residues" evidence="1">
    <location>
        <begin position="1"/>
        <end position="10"/>
    </location>
</feature>
<evidence type="ECO:0000259" key="3">
    <source>
        <dbReference type="Pfam" id="PF23265"/>
    </source>
</evidence>
<protein>
    <recommendedName>
        <fullName evidence="6">Kyphoscoliosis peptidase</fullName>
    </recommendedName>
</protein>
<feature type="region of interest" description="Disordered" evidence="1">
    <location>
        <begin position="875"/>
        <end position="897"/>
    </location>
</feature>
<reference evidence="4" key="1">
    <citation type="journal article" date="2019" name="bioRxiv">
        <title>The Genome of the Zebra Mussel, Dreissena polymorpha: A Resource for Invasive Species Research.</title>
        <authorList>
            <person name="McCartney M.A."/>
            <person name="Auch B."/>
            <person name="Kono T."/>
            <person name="Mallez S."/>
            <person name="Zhang Y."/>
            <person name="Obille A."/>
            <person name="Becker A."/>
            <person name="Abrahante J.E."/>
            <person name="Garbe J."/>
            <person name="Badalamenti J.P."/>
            <person name="Herman A."/>
            <person name="Mangelson H."/>
            <person name="Liachko I."/>
            <person name="Sullivan S."/>
            <person name="Sone E.D."/>
            <person name="Koren S."/>
            <person name="Silverstein K.A.T."/>
            <person name="Beckman K.B."/>
            <person name="Gohl D.M."/>
        </authorList>
    </citation>
    <scope>NUCLEOTIDE SEQUENCE</scope>
    <source>
        <strain evidence="4">Duluth1</strain>
        <tissue evidence="4">Whole animal</tissue>
    </source>
</reference>
<comment type="caution">
    <text evidence="4">The sequence shown here is derived from an EMBL/GenBank/DDBJ whole genome shotgun (WGS) entry which is preliminary data.</text>
</comment>
<feature type="region of interest" description="Disordered" evidence="1">
    <location>
        <begin position="841"/>
        <end position="860"/>
    </location>
</feature>
<feature type="region of interest" description="Disordered" evidence="1">
    <location>
        <begin position="774"/>
        <end position="794"/>
    </location>
</feature>
<accession>A0A9D4QPE0</accession>
<dbReference type="PANTHER" id="PTHR47020:SF1">
    <property type="entry name" value="HILLARIN"/>
    <property type="match status" value="1"/>
</dbReference>
<dbReference type="Pfam" id="PF01841">
    <property type="entry name" value="Transglut_core"/>
    <property type="match status" value="1"/>
</dbReference>
<dbReference type="Gene3D" id="1.20.920.20">
    <property type="match status" value="1"/>
</dbReference>
<dbReference type="AlphaFoldDB" id="A0A9D4QPE0"/>
<sequence>MAMGCVQSSKPRPAPDTGPQLSKPLIAKEHGDAHAGVKAVKKYEVVDTVHVPEDIHEYPPPYIPQACRGEVFNRTANGAIQDHINKMPPNTNRTYDSLLKYLAQGATNETQLVTAIYFWMRLQDYASPSLDPEKADDTPRGYMKRIKEDKGDRTDFFTILCRRAGIPCRIISGIGKDDDYSIGGPERDMTTRWCAVFADDEWRLVHVEWALRWSRDPNQNVTQSRIWEFYFFTDPDEFSTICLPDDFRWQLLNQAYSRKEFLNLPHFRPPFFQLDSTLLSPKAGSVVTHNGRQDVELGFPKHRMETIQLGFKLDYKQPTNKETQEGSTFPSNLKKYVFVNKKPSRFLFELVFPVPGRYLFDVYVVMDDDEKTTTGSTNESEAVHRLCQIRIHSDREFTEETLPEPLPDTPAVGWGPGPACRRLGLVPLSDFEGVIYIKPGERRDIRFRMLRNIDVQSQLMHNYLPIYELVEQVESIVTEDELCLRTQIPEEGQYALKVFSREAGSKEFHLACVYLLRQRERTRLPENYEKGHRRKHRDKMLRTRLQHHISSNTSQRELEDALEMFTCYNVPDQGERKRAALKLKHYWDVKRELHVAVKGRNVRVLGRALERAHQSMFEAELQEDIHRTAAMLESLEKRKGYMHPIARMDPQTMLEIRNFTRPPRIVHDVMMSTYLLLGEQREDVQDWEQIQWLMGRQGAMSLQKRILCRRPEDVTLVLAEDASAVMDHYSLEKTREVANGISAFYKWNKQFIREVQRKEMSEKEMQENSQELTQELSDHDTYKDADTTIPGSRATNDWKPIVVVGRGPSPGSKAHIVKPEMESNAENKDSEQTVTITTDLTEPNDEQNSHPFGVNSDTSKVPEIAQKKFIFSAMKPKVSPSPSPVSYAGWKPENIGT</sequence>
<proteinExistence type="predicted"/>
<feature type="domain" description="Transglutaminase-like" evidence="2">
    <location>
        <begin position="98"/>
        <end position="202"/>
    </location>
</feature>
<dbReference type="PANTHER" id="PTHR47020">
    <property type="entry name" value="HILLARIN"/>
    <property type="match status" value="1"/>
</dbReference>
<dbReference type="InterPro" id="IPR038765">
    <property type="entry name" value="Papain-like_cys_pep_sf"/>
</dbReference>
<dbReference type="InterPro" id="IPR002931">
    <property type="entry name" value="Transglutaminase-like"/>
</dbReference>
<dbReference type="InterPro" id="IPR056564">
    <property type="entry name" value="Ig-like_KY"/>
</dbReference>
<feature type="region of interest" description="Disordered" evidence="1">
    <location>
        <begin position="1"/>
        <end position="24"/>
    </location>
</feature>
<evidence type="ECO:0000256" key="1">
    <source>
        <dbReference type="SAM" id="MobiDB-lite"/>
    </source>
</evidence>
<reference evidence="4" key="2">
    <citation type="submission" date="2020-11" db="EMBL/GenBank/DDBJ databases">
        <authorList>
            <person name="McCartney M.A."/>
            <person name="Auch B."/>
            <person name="Kono T."/>
            <person name="Mallez S."/>
            <person name="Becker A."/>
            <person name="Gohl D.M."/>
            <person name="Silverstein K.A.T."/>
            <person name="Koren S."/>
            <person name="Bechman K.B."/>
            <person name="Herman A."/>
            <person name="Abrahante J.E."/>
            <person name="Garbe J."/>
        </authorList>
    </citation>
    <scope>NUCLEOTIDE SEQUENCE</scope>
    <source>
        <strain evidence="4">Duluth1</strain>
        <tissue evidence="4">Whole animal</tissue>
    </source>
</reference>